<name>A0A401XNF7_9FLAO</name>
<dbReference type="Proteomes" id="UP000286715">
    <property type="component" value="Unassembled WGS sequence"/>
</dbReference>
<comment type="subcellular location">
    <subcellularLocation>
        <location evidence="1">Membrane</location>
        <topology evidence="1">Multi-pass membrane protein</topology>
    </subcellularLocation>
</comment>
<accession>A0A401XNF7</accession>
<gene>
    <name evidence="7" type="ORF">JCM31826_20170</name>
</gene>
<dbReference type="RefSeq" id="WP_124398591.1">
    <property type="nucleotide sequence ID" value="NZ_BHZE01000026.1"/>
</dbReference>
<comment type="caution">
    <text evidence="7">The sequence shown here is derived from an EMBL/GenBank/DDBJ whole genome shotgun (WGS) entry which is preliminary data.</text>
</comment>
<dbReference type="AlphaFoldDB" id="A0A401XNF7"/>
<feature type="transmembrane region" description="Helical" evidence="5">
    <location>
        <begin position="35"/>
        <end position="58"/>
    </location>
</feature>
<feature type="domain" description="SLC26A/SulP transporter" evidence="6">
    <location>
        <begin position="11"/>
        <end position="72"/>
    </location>
</feature>
<reference evidence="7 8" key="1">
    <citation type="submission" date="2018-11" db="EMBL/GenBank/DDBJ databases">
        <title>Schleiferia aggregans sp. nov., a moderately thermophilic heterotrophic bacterium isolated from microbial mats at a terrestrial hot spring.</title>
        <authorList>
            <person name="Iino T."/>
            <person name="Ohkuma M."/>
            <person name="Haruta S."/>
        </authorList>
    </citation>
    <scope>NUCLEOTIDE SEQUENCE [LARGE SCALE GENOMIC DNA]</scope>
    <source>
        <strain evidence="7 8">LA</strain>
    </source>
</reference>
<organism evidence="7 8">
    <name type="scientific">Thermaurantimonas aggregans</name>
    <dbReference type="NCBI Taxonomy" id="2173829"/>
    <lineage>
        <taxon>Bacteria</taxon>
        <taxon>Pseudomonadati</taxon>
        <taxon>Bacteroidota</taxon>
        <taxon>Flavobacteriia</taxon>
        <taxon>Flavobacteriales</taxon>
        <taxon>Schleiferiaceae</taxon>
        <taxon>Thermaurantimonas</taxon>
    </lineage>
</organism>
<dbReference type="InterPro" id="IPR011547">
    <property type="entry name" value="SLC26A/SulP_dom"/>
</dbReference>
<keyword evidence="8" id="KW-1185">Reference proteome</keyword>
<evidence type="ECO:0000313" key="8">
    <source>
        <dbReference type="Proteomes" id="UP000286715"/>
    </source>
</evidence>
<evidence type="ECO:0000256" key="4">
    <source>
        <dbReference type="ARBA" id="ARBA00023136"/>
    </source>
</evidence>
<evidence type="ECO:0000256" key="1">
    <source>
        <dbReference type="ARBA" id="ARBA00004141"/>
    </source>
</evidence>
<protein>
    <recommendedName>
        <fullName evidence="6">SLC26A/SulP transporter domain-containing protein</fullName>
    </recommendedName>
</protein>
<keyword evidence="2 5" id="KW-0812">Transmembrane</keyword>
<evidence type="ECO:0000313" key="7">
    <source>
        <dbReference type="EMBL" id="GCD78535.1"/>
    </source>
</evidence>
<sequence length="77" mass="8211">MSLELCVCHCIDGSIQVLKGAAKLGGVSDLFPETAVHGMLTALGLIIIIKHIPVLLGFNTILNHSFDLFALLKNLPT</sequence>
<dbReference type="OrthoDB" id="9769739at2"/>
<evidence type="ECO:0000256" key="3">
    <source>
        <dbReference type="ARBA" id="ARBA00022989"/>
    </source>
</evidence>
<evidence type="ECO:0000256" key="5">
    <source>
        <dbReference type="SAM" id="Phobius"/>
    </source>
</evidence>
<evidence type="ECO:0000256" key="2">
    <source>
        <dbReference type="ARBA" id="ARBA00022692"/>
    </source>
</evidence>
<proteinExistence type="predicted"/>
<dbReference type="EMBL" id="BHZE01000026">
    <property type="protein sequence ID" value="GCD78535.1"/>
    <property type="molecule type" value="Genomic_DNA"/>
</dbReference>
<dbReference type="GO" id="GO:0016020">
    <property type="term" value="C:membrane"/>
    <property type="evidence" value="ECO:0007669"/>
    <property type="project" value="UniProtKB-SubCell"/>
</dbReference>
<keyword evidence="4 5" id="KW-0472">Membrane</keyword>
<dbReference type="Pfam" id="PF00916">
    <property type="entry name" value="Sulfate_transp"/>
    <property type="match status" value="1"/>
</dbReference>
<keyword evidence="3 5" id="KW-1133">Transmembrane helix</keyword>
<evidence type="ECO:0000259" key="6">
    <source>
        <dbReference type="Pfam" id="PF00916"/>
    </source>
</evidence>